<dbReference type="HOGENOM" id="CLU_087123_1_0_1"/>
<dbReference type="Gramene" id="ERN03309">
    <property type="protein sequence ID" value="ERN03309"/>
    <property type="gene ID" value="AMTR_s00003p00232740"/>
</dbReference>
<keyword evidence="2" id="KW-0472">Membrane</keyword>
<feature type="compositionally biased region" description="Basic residues" evidence="1">
    <location>
        <begin position="105"/>
        <end position="116"/>
    </location>
</feature>
<dbReference type="EMBL" id="KI394358">
    <property type="protein sequence ID" value="ERN03309.1"/>
    <property type="molecule type" value="Genomic_DNA"/>
</dbReference>
<evidence type="ECO:0008006" key="5">
    <source>
        <dbReference type="Google" id="ProtNLM"/>
    </source>
</evidence>
<evidence type="ECO:0000256" key="1">
    <source>
        <dbReference type="SAM" id="MobiDB-lite"/>
    </source>
</evidence>
<dbReference type="STRING" id="13333.W1P6L7"/>
<reference evidence="4" key="1">
    <citation type="journal article" date="2013" name="Science">
        <title>The Amborella genome and the evolution of flowering plants.</title>
        <authorList>
            <consortium name="Amborella Genome Project"/>
        </authorList>
    </citation>
    <scope>NUCLEOTIDE SEQUENCE [LARGE SCALE GENOMIC DNA]</scope>
</reference>
<name>W1P6L7_AMBTC</name>
<organism evidence="3 4">
    <name type="scientific">Amborella trichopoda</name>
    <dbReference type="NCBI Taxonomy" id="13333"/>
    <lineage>
        <taxon>Eukaryota</taxon>
        <taxon>Viridiplantae</taxon>
        <taxon>Streptophyta</taxon>
        <taxon>Embryophyta</taxon>
        <taxon>Tracheophyta</taxon>
        <taxon>Spermatophyta</taxon>
        <taxon>Magnoliopsida</taxon>
        <taxon>Amborellales</taxon>
        <taxon>Amborellaceae</taxon>
        <taxon>Amborella</taxon>
    </lineage>
</organism>
<evidence type="ECO:0000256" key="2">
    <source>
        <dbReference type="SAM" id="Phobius"/>
    </source>
</evidence>
<dbReference type="OMA" id="WAFIITI"/>
<dbReference type="eggNOG" id="ENOG502S30Q">
    <property type="taxonomic scope" value="Eukaryota"/>
</dbReference>
<protein>
    <recommendedName>
        <fullName evidence="5">Transmembrane protein</fullName>
    </recommendedName>
</protein>
<gene>
    <name evidence="3" type="ORF">AMTR_s00003p00232740</name>
</gene>
<feature type="region of interest" description="Disordered" evidence="1">
    <location>
        <begin position="1"/>
        <end position="124"/>
    </location>
</feature>
<accession>W1P6L7</accession>
<evidence type="ECO:0000313" key="3">
    <source>
        <dbReference type="EMBL" id="ERN03309.1"/>
    </source>
</evidence>
<feature type="compositionally biased region" description="Polar residues" evidence="1">
    <location>
        <begin position="55"/>
        <end position="70"/>
    </location>
</feature>
<keyword evidence="4" id="KW-1185">Reference proteome</keyword>
<dbReference type="PANTHER" id="PTHR34188:SF5">
    <property type="entry name" value="OS05G0131900 PROTEIN"/>
    <property type="match status" value="1"/>
</dbReference>
<feature type="transmembrane region" description="Helical" evidence="2">
    <location>
        <begin position="169"/>
        <end position="188"/>
    </location>
</feature>
<proteinExistence type="predicted"/>
<dbReference type="Proteomes" id="UP000017836">
    <property type="component" value="Unassembled WGS sequence"/>
</dbReference>
<keyword evidence="2" id="KW-1133">Transmembrane helix</keyword>
<feature type="compositionally biased region" description="Basic and acidic residues" evidence="1">
    <location>
        <begin position="76"/>
        <end position="104"/>
    </location>
</feature>
<evidence type="ECO:0000313" key="4">
    <source>
        <dbReference type="Proteomes" id="UP000017836"/>
    </source>
</evidence>
<sequence>MAAGWVGVGERDSATDLEVGEYTCEEGSKDANSGGRHMRKGGLSRIWSGFLRSDGSISGEETPSFTNNVNDEADISLDRNDFPGEKKAVDREKIDSSETKPVREKPKKAGGKKPPKPPRPPKAVVLNPSDQKLVREISELAMLKRARIERIKTLKKMRAAKAASSSGNMYAMVITILFCIVMILQGLFSRGSSSTVNLQLSPVPVPAGTARGGFITVQYNRNSGVGTPGFESVSPK</sequence>
<dbReference type="PANTHER" id="PTHR34188">
    <property type="entry name" value="OS01G0299500 PROTEIN"/>
    <property type="match status" value="1"/>
</dbReference>
<keyword evidence="2" id="KW-0812">Transmembrane</keyword>
<dbReference type="AlphaFoldDB" id="W1P6L7"/>